<dbReference type="InterPro" id="IPR000182">
    <property type="entry name" value="GNAT_dom"/>
</dbReference>
<dbReference type="AlphaFoldDB" id="A0A7M2ZWF2"/>
<dbReference type="PROSITE" id="PS51186">
    <property type="entry name" value="GNAT"/>
    <property type="match status" value="1"/>
</dbReference>
<dbReference type="EMBL" id="NSNE01000006">
    <property type="protein sequence ID" value="RPM16885.1"/>
    <property type="molecule type" value="Genomic_DNA"/>
</dbReference>
<dbReference type="SUPFAM" id="SSF55729">
    <property type="entry name" value="Acyl-CoA N-acyltransferases (Nat)"/>
    <property type="match status" value="1"/>
</dbReference>
<comment type="caution">
    <text evidence="1">The sequence shown here is derived from an EMBL/GenBank/DDBJ whole genome shotgun (WGS) entry which is preliminary data.</text>
</comment>
<protein>
    <submittedName>
        <fullName evidence="1">N-acetyltransferase</fullName>
    </submittedName>
</protein>
<dbReference type="PANTHER" id="PTHR43617">
    <property type="entry name" value="L-AMINO ACID N-ACETYLTRANSFERASE"/>
    <property type="match status" value="1"/>
</dbReference>
<reference evidence="1 2" key="2">
    <citation type="submission" date="2019-01" db="EMBL/GenBank/DDBJ databases">
        <title>The Pseudomonas aeruginosa pan-genome provides new insights on its population structure, horizontal gene transfer and pathogenicity.</title>
        <authorList>
            <person name="Freschi L."/>
            <person name="Vincent A.T."/>
            <person name="Jeukens J."/>
            <person name="Emond-Rheault J.-G."/>
            <person name="Kukavica-Ibrulj I."/>
            <person name="Dupont M.-J."/>
            <person name="Charette S.J."/>
            <person name="Boyle B."/>
            <person name="Levesque R.C."/>
        </authorList>
    </citation>
    <scope>NUCLEOTIDE SEQUENCE [LARGE SCALE GENOMIC DNA]</scope>
    <source>
        <strain evidence="1 2">PA-W36</strain>
    </source>
</reference>
<accession>A0A7M2ZWF2</accession>
<reference evidence="1 2" key="1">
    <citation type="submission" date="2017-08" db="EMBL/GenBank/DDBJ databases">
        <authorList>
            <person name="Feschi L."/>
            <person name="Jeukens J."/>
            <person name="Emond-Rheault J.-G."/>
            <person name="Kukavica-Ibrulj I."/>
            <person name="Boyle B."/>
            <person name="Levesque R.C."/>
        </authorList>
    </citation>
    <scope>NUCLEOTIDE SEQUENCE [LARGE SCALE GENOMIC DNA]</scope>
    <source>
        <strain evidence="1 2">PA-W36</strain>
    </source>
</reference>
<organism evidence="1 2">
    <name type="scientific">Pseudomonas aeruginosa</name>
    <dbReference type="NCBI Taxonomy" id="287"/>
    <lineage>
        <taxon>Bacteria</taxon>
        <taxon>Pseudomonadati</taxon>
        <taxon>Pseudomonadota</taxon>
        <taxon>Gammaproteobacteria</taxon>
        <taxon>Pseudomonadales</taxon>
        <taxon>Pseudomonadaceae</taxon>
        <taxon>Pseudomonas</taxon>
    </lineage>
</organism>
<evidence type="ECO:0000313" key="2">
    <source>
        <dbReference type="Proteomes" id="UP000284767"/>
    </source>
</evidence>
<evidence type="ECO:0000313" key="1">
    <source>
        <dbReference type="EMBL" id="RPM16885.1"/>
    </source>
</evidence>
<dbReference type="Pfam" id="PF00583">
    <property type="entry name" value="Acetyltransf_1"/>
    <property type="match status" value="1"/>
</dbReference>
<dbReference type="InterPro" id="IPR016181">
    <property type="entry name" value="Acyl_CoA_acyltransferase"/>
</dbReference>
<proteinExistence type="predicted"/>
<dbReference type="Proteomes" id="UP000284767">
    <property type="component" value="Unassembled WGS sequence"/>
</dbReference>
<dbReference type="RefSeq" id="WP_009315226.1">
    <property type="nucleotide sequence ID" value="NZ_AP031604.1"/>
</dbReference>
<dbReference type="Gene3D" id="3.40.630.30">
    <property type="match status" value="1"/>
</dbReference>
<name>A0A7M2ZWF2_PSEAI</name>
<keyword evidence="1" id="KW-0808">Transferase</keyword>
<sequence length="168" mass="17855">MNISIRAETPGDIDAIARLTEAAFRNETHSSHTEQYIIDALRRAGALTFSLVAEANGQVIGHIAASPVTIDGEAGGWYGLAPLSVAPGRQRQGLGSQLVRRLLTELRLLPAGGCVVLGEPTYYSRFGFRVESGLALPGVPAEYFQAQTFSGRVARGIVAFHAAFDASD</sequence>
<gene>
    <name evidence="1" type="ORF">IPC1295_11970</name>
</gene>
<dbReference type="PANTHER" id="PTHR43617:SF2">
    <property type="entry name" value="UPF0039 PROTEIN SLL0451"/>
    <property type="match status" value="1"/>
</dbReference>
<dbReference type="CDD" id="cd04301">
    <property type="entry name" value="NAT_SF"/>
    <property type="match status" value="1"/>
</dbReference>
<dbReference type="InterPro" id="IPR050276">
    <property type="entry name" value="MshD_Acetyltransferase"/>
</dbReference>
<dbReference type="GO" id="GO:0016747">
    <property type="term" value="F:acyltransferase activity, transferring groups other than amino-acyl groups"/>
    <property type="evidence" value="ECO:0007669"/>
    <property type="project" value="InterPro"/>
</dbReference>